<keyword evidence="2" id="KW-1185">Reference proteome</keyword>
<evidence type="ECO:0000313" key="1">
    <source>
        <dbReference type="EMBL" id="QOX64437.1"/>
    </source>
</evidence>
<proteinExistence type="predicted"/>
<reference evidence="1" key="1">
    <citation type="submission" date="2019-08" db="EMBL/GenBank/DDBJ databases">
        <title>Genome sequence of Clostridiales bacterium MT110.</title>
        <authorList>
            <person name="Cao J."/>
        </authorList>
    </citation>
    <scope>NUCLEOTIDE SEQUENCE</scope>
    <source>
        <strain evidence="1">MT110</strain>
    </source>
</reference>
<accession>A0ACD1ADD2</accession>
<organism evidence="1 2">
    <name type="scientific">Anoxybacterium hadale</name>
    <dbReference type="NCBI Taxonomy" id="3408580"/>
    <lineage>
        <taxon>Bacteria</taxon>
        <taxon>Bacillati</taxon>
        <taxon>Bacillota</taxon>
        <taxon>Clostridia</taxon>
        <taxon>Peptostreptococcales</taxon>
        <taxon>Anaerovoracaceae</taxon>
        <taxon>Anoxybacterium</taxon>
    </lineage>
</organism>
<protein>
    <submittedName>
        <fullName evidence="1">S-layer homology domain-containing protein</fullName>
    </submittedName>
</protein>
<dbReference type="Proteomes" id="UP000594014">
    <property type="component" value="Chromosome"/>
</dbReference>
<dbReference type="EMBL" id="CP042469">
    <property type="protein sequence ID" value="QOX64437.1"/>
    <property type="molecule type" value="Genomic_DNA"/>
</dbReference>
<name>A0ACD1ADD2_9FIRM</name>
<sequence>MRHFSEKRSPMVIVFHGREKSKSLSVKYSNWHKNKEEIGMKKQRIPKKILAITLSDFSDAQAIAPWAKDAMTMLVEMGTVTGSGGKLSPASTTTRAEMAQVLYKRLEH</sequence>
<evidence type="ECO:0000313" key="2">
    <source>
        <dbReference type="Proteomes" id="UP000594014"/>
    </source>
</evidence>
<gene>
    <name evidence="1" type="ORF">FRZ06_14350</name>
</gene>